<gene>
    <name evidence="5" type="ORF">CI109_103611</name>
</gene>
<name>A0A5M6CCG9_9TREE</name>
<dbReference type="SMART" id="SM01161">
    <property type="entry name" value="DUF1767"/>
    <property type="match status" value="1"/>
</dbReference>
<evidence type="ECO:0000256" key="1">
    <source>
        <dbReference type="ARBA" id="ARBA00006395"/>
    </source>
</evidence>
<reference evidence="5" key="1">
    <citation type="submission" date="2017-08" db="EMBL/GenBank/DDBJ databases">
        <authorList>
            <person name="Cuomo C."/>
            <person name="Billmyre B."/>
            <person name="Heitman J."/>
        </authorList>
    </citation>
    <scope>NUCLEOTIDE SEQUENCE</scope>
    <source>
        <strain evidence="5">CBS 12478</strain>
    </source>
</reference>
<dbReference type="KEGG" id="ksn:43585998"/>
<evidence type="ECO:0000256" key="3">
    <source>
        <dbReference type="SAM" id="MobiDB-lite"/>
    </source>
</evidence>
<dbReference type="Gene3D" id="2.40.50.770">
    <property type="entry name" value="RecQ-mediated genome instability protein Rmi1, C-terminal domain"/>
    <property type="match status" value="1"/>
</dbReference>
<feature type="region of interest" description="Disordered" evidence="3">
    <location>
        <begin position="114"/>
        <end position="134"/>
    </location>
</feature>
<feature type="domain" description="RecQ mediated genome instability protein 1 OB-fold" evidence="4">
    <location>
        <begin position="75"/>
        <end position="204"/>
    </location>
</feature>
<dbReference type="Pfam" id="PF08585">
    <property type="entry name" value="RMI1_N_C"/>
    <property type="match status" value="1"/>
</dbReference>
<dbReference type="PANTHER" id="PTHR14790:SF15">
    <property type="entry name" value="RECQ-MEDIATED GENOME INSTABILITY PROTEIN 1"/>
    <property type="match status" value="1"/>
</dbReference>
<feature type="compositionally biased region" description="Acidic residues" evidence="3">
    <location>
        <begin position="118"/>
        <end position="127"/>
    </location>
</feature>
<dbReference type="GeneID" id="43585998"/>
<dbReference type="GO" id="GO:0016604">
    <property type="term" value="C:nuclear body"/>
    <property type="evidence" value="ECO:0007669"/>
    <property type="project" value="TreeGrafter"/>
</dbReference>
<organism evidence="5 6">
    <name type="scientific">Kwoniella shandongensis</name>
    <dbReference type="NCBI Taxonomy" id="1734106"/>
    <lineage>
        <taxon>Eukaryota</taxon>
        <taxon>Fungi</taxon>
        <taxon>Dikarya</taxon>
        <taxon>Basidiomycota</taxon>
        <taxon>Agaricomycotina</taxon>
        <taxon>Tremellomycetes</taxon>
        <taxon>Tremellales</taxon>
        <taxon>Cryptococcaceae</taxon>
        <taxon>Kwoniella</taxon>
    </lineage>
</organism>
<dbReference type="GO" id="GO:0000724">
    <property type="term" value="P:double-strand break repair via homologous recombination"/>
    <property type="evidence" value="ECO:0007669"/>
    <property type="project" value="TreeGrafter"/>
</dbReference>
<feature type="compositionally biased region" description="Polar residues" evidence="3">
    <location>
        <begin position="477"/>
        <end position="500"/>
    </location>
</feature>
<evidence type="ECO:0000259" key="4">
    <source>
        <dbReference type="Pfam" id="PF08585"/>
    </source>
</evidence>
<evidence type="ECO:0000256" key="2">
    <source>
        <dbReference type="ARBA" id="ARBA00018987"/>
    </source>
</evidence>
<evidence type="ECO:0000313" key="5">
    <source>
        <dbReference type="EMBL" id="WWD19153.1"/>
    </source>
</evidence>
<reference evidence="5" key="2">
    <citation type="submission" date="2024-01" db="EMBL/GenBank/DDBJ databases">
        <title>Comparative genomics of Cryptococcus and Kwoniella reveals pathogenesis evolution and contrasting modes of karyotype evolution via chromosome fusion or intercentromeric recombination.</title>
        <authorList>
            <person name="Coelho M.A."/>
            <person name="David-Palma M."/>
            <person name="Shea T."/>
            <person name="Bowers K."/>
            <person name="McGinley-Smith S."/>
            <person name="Mohammad A.W."/>
            <person name="Gnirke A."/>
            <person name="Yurkov A.M."/>
            <person name="Nowrousian M."/>
            <person name="Sun S."/>
            <person name="Cuomo C.A."/>
            <person name="Heitman J."/>
        </authorList>
    </citation>
    <scope>NUCLEOTIDE SEQUENCE</scope>
    <source>
        <strain evidence="5">CBS 12478</strain>
    </source>
</reference>
<dbReference type="InterPro" id="IPR013894">
    <property type="entry name" value="RMI1_OB"/>
</dbReference>
<dbReference type="PANTHER" id="PTHR14790">
    <property type="entry name" value="RECQ-MEDIATED GENOME INSTABILITY PROTEIN 1 RMI1"/>
    <property type="match status" value="1"/>
</dbReference>
<feature type="compositionally biased region" description="Acidic residues" evidence="3">
    <location>
        <begin position="455"/>
        <end position="468"/>
    </location>
</feature>
<dbReference type="GO" id="GO:0000712">
    <property type="term" value="P:resolution of meiotic recombination intermediates"/>
    <property type="evidence" value="ECO:0007669"/>
    <property type="project" value="TreeGrafter"/>
</dbReference>
<proteinExistence type="inferred from homology"/>
<feature type="compositionally biased region" description="Low complexity" evidence="3">
    <location>
        <begin position="295"/>
        <end position="311"/>
    </location>
</feature>
<comment type="similarity">
    <text evidence="1">Belongs to the RMI1 family.</text>
</comment>
<evidence type="ECO:0000313" key="6">
    <source>
        <dbReference type="Proteomes" id="UP000322225"/>
    </source>
</evidence>
<dbReference type="InterPro" id="IPR042470">
    <property type="entry name" value="RMI1_N_C_sf"/>
</dbReference>
<feature type="region of interest" description="Disordered" evidence="3">
    <location>
        <begin position="280"/>
        <end position="355"/>
    </location>
</feature>
<dbReference type="AlphaFoldDB" id="A0A5M6CCG9"/>
<dbReference type="RefSeq" id="XP_031864053.1">
    <property type="nucleotide sequence ID" value="XM_032001890.1"/>
</dbReference>
<accession>A0A5M6CCG9</accession>
<feature type="compositionally biased region" description="Basic and acidic residues" evidence="3">
    <location>
        <begin position="505"/>
        <end position="518"/>
    </location>
</feature>
<dbReference type="OrthoDB" id="341511at2759"/>
<dbReference type="EMBL" id="CP144056">
    <property type="protein sequence ID" value="WWD19153.1"/>
    <property type="molecule type" value="Genomic_DNA"/>
</dbReference>
<sequence length="526" mass="59054">MTDIARFLAFLKRTYPLPEVDPTWVREIVQALTEAGGGEVSVDDVHTQYLHSDLSFSTLESRSFPPGELHNRILFPRPTLLQIHAISEIGSSAFQIQTVMEQRSEVLSGASRIRRLDDDENEEEEEDGKVPPYPRGMLRLEVGDGRRVMRAMEYKRIGELVLGQTSLGCKLLVQNVRCLGDILLLTPQNTQVIESSVEHLEALQRLQFINDLKRRMGKPEQIEDVALPSLPQPPAPRAQAQAVEHIQPEKPRLVTQAAQPQAQLSEAAKARRRALMLEAMSAPPPPPYQNQVDVPQSSRQAQAQARQALSSSPPPVVRPIARRHRSVKPASSTWKSEETLGTPRKSTRAAGQQASARVKRLYQTIPDIELDPNVDIDVDEEDLFDDDIDESFMRHYEEVEAEATKPRQTNGYETDEEDAWALDESAIDLLERAESGVADGVHSNRNTSKKRYHDPDDDYDEEVEDLDDSIQIIDAASFSQVKSKTASTSIRSSGQSTRSRPSQRKKYEGDDSQKENRFPDIVVVSD</sequence>
<feature type="region of interest" description="Disordered" evidence="3">
    <location>
        <begin position="432"/>
        <end position="526"/>
    </location>
</feature>
<dbReference type="GO" id="GO:0031422">
    <property type="term" value="C:RecQ family helicase-topoisomerase III complex"/>
    <property type="evidence" value="ECO:0007669"/>
    <property type="project" value="TreeGrafter"/>
</dbReference>
<keyword evidence="6" id="KW-1185">Reference proteome</keyword>
<dbReference type="Proteomes" id="UP000322225">
    <property type="component" value="Chromosome 6"/>
</dbReference>
<protein>
    <recommendedName>
        <fullName evidence="2">RecQ-mediated genome instability protein 1</fullName>
    </recommendedName>
</protein>